<dbReference type="GO" id="GO:0000160">
    <property type="term" value="P:phosphorelay signal transduction system"/>
    <property type="evidence" value="ECO:0007669"/>
    <property type="project" value="InterPro"/>
</dbReference>
<proteinExistence type="predicted"/>
<dbReference type="Pfam" id="PF00072">
    <property type="entry name" value="Response_reg"/>
    <property type="match status" value="1"/>
</dbReference>
<protein>
    <recommendedName>
        <fullName evidence="1">Stage 0 sporulation protein A homolog</fullName>
    </recommendedName>
</protein>
<dbReference type="InterPro" id="IPR001789">
    <property type="entry name" value="Sig_transdc_resp-reg_receiver"/>
</dbReference>
<dbReference type="PROSITE" id="PS50110">
    <property type="entry name" value="RESPONSE_REGULATORY"/>
    <property type="match status" value="1"/>
</dbReference>
<reference evidence="5" key="2">
    <citation type="submission" date="2020-01" db="EMBL/GenBank/DDBJ databases">
        <authorList>
            <person name="Hornung B."/>
        </authorList>
    </citation>
    <scope>NUCLEOTIDE SEQUENCE</scope>
    <source>
        <strain evidence="5">PacBioINE</strain>
    </source>
</reference>
<accession>A0A8S0WX13</accession>
<feature type="domain" description="Response regulatory" evidence="4">
    <location>
        <begin position="4"/>
        <end position="119"/>
    </location>
</feature>
<dbReference type="PANTHER" id="PTHR43228:SF1">
    <property type="entry name" value="TWO-COMPONENT RESPONSE REGULATOR ARR22"/>
    <property type="match status" value="1"/>
</dbReference>
<evidence type="ECO:0000259" key="4">
    <source>
        <dbReference type="PROSITE" id="PS50110"/>
    </source>
</evidence>
<evidence type="ECO:0000256" key="2">
    <source>
        <dbReference type="ARBA" id="ARBA00024867"/>
    </source>
</evidence>
<dbReference type="Proteomes" id="UP000836597">
    <property type="component" value="Chromosome"/>
</dbReference>
<dbReference type="PANTHER" id="PTHR43228">
    <property type="entry name" value="TWO-COMPONENT RESPONSE REGULATOR"/>
    <property type="match status" value="1"/>
</dbReference>
<gene>
    <name evidence="5" type="ORF">DEACI_1314</name>
    <name evidence="6" type="ORF">DEACI_3926</name>
</gene>
<evidence type="ECO:0000313" key="5">
    <source>
        <dbReference type="EMBL" id="CAA7600661.1"/>
    </source>
</evidence>
<dbReference type="KEGG" id="aacx:DEACI_1314"/>
<organism evidence="5">
    <name type="scientific">Acididesulfobacillus acetoxydans</name>
    <dbReference type="NCBI Taxonomy" id="1561005"/>
    <lineage>
        <taxon>Bacteria</taxon>
        <taxon>Bacillati</taxon>
        <taxon>Bacillota</taxon>
        <taxon>Clostridia</taxon>
        <taxon>Eubacteriales</taxon>
        <taxon>Peptococcaceae</taxon>
        <taxon>Acididesulfobacillus</taxon>
    </lineage>
</organism>
<dbReference type="EMBL" id="LR746496">
    <property type="protein sequence ID" value="CAA7600661.1"/>
    <property type="molecule type" value="Genomic_DNA"/>
</dbReference>
<feature type="modified residue" description="4-aspartylphosphate" evidence="3">
    <location>
        <position position="54"/>
    </location>
</feature>
<evidence type="ECO:0000256" key="3">
    <source>
        <dbReference type="PROSITE-ProRule" id="PRU00169"/>
    </source>
</evidence>
<dbReference type="EMBL" id="CDGJ01000132">
    <property type="protein sequence ID" value="CEJ09442.1"/>
    <property type="molecule type" value="Genomic_DNA"/>
</dbReference>
<evidence type="ECO:0000256" key="1">
    <source>
        <dbReference type="ARBA" id="ARBA00018672"/>
    </source>
</evidence>
<name>A0A8S0WX13_9FIRM</name>
<reference evidence="6" key="1">
    <citation type="submission" date="2014-11" db="EMBL/GenBank/DDBJ databases">
        <authorList>
            <person name="Hornung B.V."/>
        </authorList>
    </citation>
    <scope>NUCLEOTIDE SEQUENCE</scope>
    <source>
        <strain evidence="6">INE</strain>
    </source>
</reference>
<evidence type="ECO:0000313" key="6">
    <source>
        <dbReference type="EMBL" id="CEJ09442.1"/>
    </source>
</evidence>
<dbReference type="AlphaFoldDB" id="A0A8S0WX13"/>
<dbReference type="Proteomes" id="UP001071230">
    <property type="component" value="Unassembled WGS sequence"/>
</dbReference>
<dbReference type="SMART" id="SM00448">
    <property type="entry name" value="REC"/>
    <property type="match status" value="1"/>
</dbReference>
<keyword evidence="3" id="KW-0597">Phosphoprotein</keyword>
<comment type="function">
    <text evidence="2">May play the central regulatory role in sporulation. It may be an element of the effector pathway responsible for the activation of sporulation genes in response to nutritional stress. Spo0A may act in concert with spo0H (a sigma factor) to control the expression of some genes that are critical to the sporulation process.</text>
</comment>
<dbReference type="SUPFAM" id="SSF52172">
    <property type="entry name" value="CheY-like"/>
    <property type="match status" value="1"/>
</dbReference>
<evidence type="ECO:0000313" key="7">
    <source>
        <dbReference type="Proteomes" id="UP001071230"/>
    </source>
</evidence>
<dbReference type="RefSeq" id="WP_240984302.1">
    <property type="nucleotide sequence ID" value="NZ_CDGJ01000132.1"/>
</dbReference>
<keyword evidence="7" id="KW-1185">Reference proteome</keyword>
<dbReference type="InterPro" id="IPR011006">
    <property type="entry name" value="CheY-like_superfamily"/>
</dbReference>
<dbReference type="Gene3D" id="3.40.50.2300">
    <property type="match status" value="1"/>
</dbReference>
<dbReference type="InterPro" id="IPR052048">
    <property type="entry name" value="ST_Response_Regulator"/>
</dbReference>
<sequence>MGHRVLVADDASFMRLMIRQVLLRLGCTEVLEAGNGWEAIEIYLAKRPVLTVLDITMPELNGLKALEQIISFDPQARVIICSAISHSNVVRQALDLGAVDFIAKPFRAEELEKTLIKHLGAGNSS</sequence>